<proteinExistence type="predicted"/>
<reference evidence="2" key="1">
    <citation type="journal article" date="2019" name="Int. J. Syst. Evol. Microbiol.">
        <title>The Global Catalogue of Microorganisms (GCM) 10K type strain sequencing project: providing services to taxonomists for standard genome sequencing and annotation.</title>
        <authorList>
            <consortium name="The Broad Institute Genomics Platform"/>
            <consortium name="The Broad Institute Genome Sequencing Center for Infectious Disease"/>
            <person name="Wu L."/>
            <person name="Ma J."/>
        </authorList>
    </citation>
    <scope>NUCLEOTIDE SEQUENCE [LARGE SCALE GENOMIC DNA]</scope>
    <source>
        <strain evidence="2">CCUG 62952</strain>
    </source>
</reference>
<protein>
    <submittedName>
        <fullName evidence="1">Uncharacterized protein</fullName>
    </submittedName>
</protein>
<gene>
    <name evidence="1" type="ORF">ACFQ1M_07360</name>
</gene>
<organism evidence="1 2">
    <name type="scientific">Sungkyunkwania multivorans</name>
    <dbReference type="NCBI Taxonomy" id="1173618"/>
    <lineage>
        <taxon>Bacteria</taxon>
        <taxon>Pseudomonadati</taxon>
        <taxon>Bacteroidota</taxon>
        <taxon>Flavobacteriia</taxon>
        <taxon>Flavobacteriales</taxon>
        <taxon>Flavobacteriaceae</taxon>
        <taxon>Sungkyunkwania</taxon>
    </lineage>
</organism>
<accession>A0ABW3CY21</accession>
<dbReference type="PROSITE" id="PS51257">
    <property type="entry name" value="PROKAR_LIPOPROTEIN"/>
    <property type="match status" value="1"/>
</dbReference>
<keyword evidence="2" id="KW-1185">Reference proteome</keyword>
<sequence>MKATTLLCTFLLLFGCSPNEKEKQKEESQETTLDLSAYNLVSPNTIIVYDKLNFGNGYNSATGTEYFGVMNFDGAIKSAEIMANARGNSGIVTMQILETKESLKKALGITAKVDLDFKIFGVTSENSLKAKMYRETEFNDFQQNAVLKAQYSNEPLVMIGPSVKEDLIELATRDPETFMRTCGDMFVSRIYTGGEMHALFSLHSRNSNEKKQNELFFESVNTYLGNKLSASVDVKQLEEKQKNTKNINTTVITEGGGKTPTTAKLEDFITYANEFKEQVSADNRAVILYVELSPYESIAGFPKINFNEIRVKQRSYLDLATSMYDDLEASIDNAEFVQKYPEVFEEHDLKLADSVRSFFPIKQAELASLILRCQTDFSLCDQENLEPFSLVELFGPDVELPEWPGEQKPLPVDPDGFVQVTDNTMDGRILSIDGDLEIKRNTKTKAFCNSPKYERQVQMYGREKVKEAGWFTDAEYQNIYAVYEYPYYWVRYRDVSTNKIIKEFAWSGNPQETEKNVVIEIELRPGVHYLVDAARRPIGTKREKKLKFDRTPRYPIVRACQGGEPPIAVVSPLDAEPIPHRVEKRGPLTATIPEADIKTPDVILKDGEYFYDFD</sequence>
<evidence type="ECO:0000313" key="1">
    <source>
        <dbReference type="EMBL" id="MFD0862020.1"/>
    </source>
</evidence>
<name>A0ABW3CY21_9FLAO</name>
<dbReference type="RefSeq" id="WP_386406134.1">
    <property type="nucleotide sequence ID" value="NZ_JBHTJH010000004.1"/>
</dbReference>
<comment type="caution">
    <text evidence="1">The sequence shown here is derived from an EMBL/GenBank/DDBJ whole genome shotgun (WGS) entry which is preliminary data.</text>
</comment>
<dbReference type="Proteomes" id="UP001596978">
    <property type="component" value="Unassembled WGS sequence"/>
</dbReference>
<evidence type="ECO:0000313" key="2">
    <source>
        <dbReference type="Proteomes" id="UP001596978"/>
    </source>
</evidence>
<dbReference type="EMBL" id="JBHTJH010000004">
    <property type="protein sequence ID" value="MFD0862020.1"/>
    <property type="molecule type" value="Genomic_DNA"/>
</dbReference>